<dbReference type="Pfam" id="PF01590">
    <property type="entry name" value="GAF"/>
    <property type="match status" value="1"/>
</dbReference>
<reference evidence="2 3" key="1">
    <citation type="journal article" date="2016" name="Nat. Commun.">
        <title>Thousands of microbial genomes shed light on interconnected biogeochemical processes in an aquifer system.</title>
        <authorList>
            <person name="Anantharaman K."/>
            <person name="Brown C.T."/>
            <person name="Hug L.A."/>
            <person name="Sharon I."/>
            <person name="Castelle C.J."/>
            <person name="Probst A.J."/>
            <person name="Thomas B.C."/>
            <person name="Singh A."/>
            <person name="Wilkins M.J."/>
            <person name="Karaoz U."/>
            <person name="Brodie E.L."/>
            <person name="Williams K.H."/>
            <person name="Hubbard S.S."/>
            <person name="Banfield J.F."/>
        </authorList>
    </citation>
    <scope>NUCLEOTIDE SEQUENCE [LARGE SCALE GENOMIC DNA]</scope>
</reference>
<dbReference type="PANTHER" id="PTHR43102">
    <property type="entry name" value="SLR1143 PROTEIN"/>
    <property type="match status" value="1"/>
</dbReference>
<feature type="domain" description="GAF" evidence="1">
    <location>
        <begin position="27"/>
        <end position="155"/>
    </location>
</feature>
<dbReference type="AlphaFoldDB" id="A0A1F5X2F5"/>
<dbReference type="Proteomes" id="UP000178114">
    <property type="component" value="Unassembled WGS sequence"/>
</dbReference>
<gene>
    <name evidence="2" type="ORF">A2930_04045</name>
</gene>
<dbReference type="STRING" id="1798351.A2930_04045"/>
<organism evidence="2 3">
    <name type="scientific">Candidatus Giovannonibacteria bacterium RIFCSPLOWO2_01_FULL_45_34</name>
    <dbReference type="NCBI Taxonomy" id="1798351"/>
    <lineage>
        <taxon>Bacteria</taxon>
        <taxon>Candidatus Giovannoniibacteriota</taxon>
    </lineage>
</organism>
<dbReference type="InterPro" id="IPR003018">
    <property type="entry name" value="GAF"/>
</dbReference>
<dbReference type="Gene3D" id="3.30.450.40">
    <property type="match status" value="1"/>
</dbReference>
<dbReference type="PANTHER" id="PTHR43102:SF2">
    <property type="entry name" value="GAF DOMAIN-CONTAINING PROTEIN"/>
    <property type="match status" value="1"/>
</dbReference>
<name>A0A1F5X2F5_9BACT</name>
<evidence type="ECO:0000313" key="3">
    <source>
        <dbReference type="Proteomes" id="UP000178114"/>
    </source>
</evidence>
<protein>
    <recommendedName>
        <fullName evidence="1">GAF domain-containing protein</fullName>
    </recommendedName>
</protein>
<dbReference type="InterPro" id="IPR029016">
    <property type="entry name" value="GAF-like_dom_sf"/>
</dbReference>
<comment type="caution">
    <text evidence="2">The sequence shown here is derived from an EMBL/GenBank/DDBJ whole genome shotgun (WGS) entry which is preliminary data.</text>
</comment>
<proteinExistence type="predicted"/>
<evidence type="ECO:0000259" key="1">
    <source>
        <dbReference type="Pfam" id="PF01590"/>
    </source>
</evidence>
<dbReference type="SUPFAM" id="SSF55781">
    <property type="entry name" value="GAF domain-like"/>
    <property type="match status" value="1"/>
</dbReference>
<sequence>MLKAPIPADENKRLEAVRKLKILNTAPEARFDELTNTAIKRFNVAISTITVIDEDREWYKSCQGTHSSSELRDISFCGHAMFSADIFIVENTLKDERFADNPMVIGPPYVRFYAGVAIHEKESGQPIGVFCIKDTQPRTMSKEDIAFLVKLAGRAEDMLNGKI</sequence>
<dbReference type="EMBL" id="MFID01000006">
    <property type="protein sequence ID" value="OGF81741.1"/>
    <property type="molecule type" value="Genomic_DNA"/>
</dbReference>
<evidence type="ECO:0000313" key="2">
    <source>
        <dbReference type="EMBL" id="OGF81741.1"/>
    </source>
</evidence>
<accession>A0A1F5X2F5</accession>